<evidence type="ECO:0000256" key="1">
    <source>
        <dbReference type="ARBA" id="ARBA00022723"/>
    </source>
</evidence>
<reference evidence="6" key="1">
    <citation type="submission" date="2021-01" db="EMBL/GenBank/DDBJ databases">
        <authorList>
            <person name="Corre E."/>
            <person name="Pelletier E."/>
            <person name="Niang G."/>
            <person name="Scheremetjew M."/>
            <person name="Finn R."/>
            <person name="Kale V."/>
            <person name="Holt S."/>
            <person name="Cochrane G."/>
            <person name="Meng A."/>
            <person name="Brown T."/>
            <person name="Cohen L."/>
        </authorList>
    </citation>
    <scope>NUCLEOTIDE SEQUENCE</scope>
    <source>
        <strain evidence="6">CCMP3105</strain>
    </source>
</reference>
<organism evidence="6">
    <name type="scientific">Alexandrium monilatum</name>
    <dbReference type="NCBI Taxonomy" id="311494"/>
    <lineage>
        <taxon>Eukaryota</taxon>
        <taxon>Sar</taxon>
        <taxon>Alveolata</taxon>
        <taxon>Dinophyceae</taxon>
        <taxon>Gonyaulacales</taxon>
        <taxon>Pyrocystaceae</taxon>
        <taxon>Alexandrium</taxon>
    </lineage>
</organism>
<evidence type="ECO:0000259" key="5">
    <source>
        <dbReference type="PROSITE" id="PS50865"/>
    </source>
</evidence>
<keyword evidence="3" id="KW-0862">Zinc</keyword>
<dbReference type="Pfam" id="PF01753">
    <property type="entry name" value="zf-MYND"/>
    <property type="match status" value="1"/>
</dbReference>
<keyword evidence="1" id="KW-0479">Metal-binding</keyword>
<dbReference type="PROSITE" id="PS50865">
    <property type="entry name" value="ZF_MYND_2"/>
    <property type="match status" value="1"/>
</dbReference>
<dbReference type="InterPro" id="IPR002893">
    <property type="entry name" value="Znf_MYND"/>
</dbReference>
<feature type="domain" description="MYND-type" evidence="5">
    <location>
        <begin position="207"/>
        <end position="248"/>
    </location>
</feature>
<proteinExistence type="predicted"/>
<sequence>MGVEIVDGDLSAAAELCVEVGLGVLPGEGRTLVAREAVEAGSHVLRERPLRVGGSREELAAQLADALRADPEALAPALGGGARASGSSDPACLAEAAVGTFGLEFLDGANVCFFRVIGLVNHACATSDEANCCLSVPFDAGSVDSDEEVALLAMRHIAPGEPLRMPYLCPFAPRTQLEELQRSHSFTCRCSTCRGGGPTWARALACCAACGATGCAASPLKHCGACKVVLYCSSVCQRQHRPLHRQTCGSSAQSSLSTGEEERAFFAAAEAEYDRVMVASDAAMTAASEALRKKQRFSGARQLDESLALARGFLARCAAGASGVQREPAFHAGGLRLAPGHPFVHYVRGNAVKQSLTRLALRQGLLASEPADGCGSLAVEARAHLEGCLGTAGAVLPHFHVELLSLLRDVADLQQLARSLLGLAADLEVCGRPDEGSITGEVSLEEVDCWASRTLELHRRTLDVYGESPGCGGSE</sequence>
<dbReference type="Gene3D" id="6.10.140.2220">
    <property type="match status" value="1"/>
</dbReference>
<dbReference type="AlphaFoldDB" id="A0A7S4R7T5"/>
<evidence type="ECO:0000256" key="2">
    <source>
        <dbReference type="ARBA" id="ARBA00022771"/>
    </source>
</evidence>
<evidence type="ECO:0000256" key="4">
    <source>
        <dbReference type="PROSITE-ProRule" id="PRU00134"/>
    </source>
</evidence>
<evidence type="ECO:0000313" key="6">
    <source>
        <dbReference type="EMBL" id="CAE4606216.1"/>
    </source>
</evidence>
<gene>
    <name evidence="6" type="ORF">AMON00008_LOCUS31500</name>
</gene>
<accession>A0A7S4R7T5</accession>
<dbReference type="EMBL" id="HBNR01045270">
    <property type="protein sequence ID" value="CAE4606216.1"/>
    <property type="molecule type" value="Transcribed_RNA"/>
</dbReference>
<name>A0A7S4R7T5_9DINO</name>
<dbReference type="SUPFAM" id="SSF144232">
    <property type="entry name" value="HIT/MYND zinc finger-like"/>
    <property type="match status" value="1"/>
</dbReference>
<dbReference type="InterPro" id="IPR046341">
    <property type="entry name" value="SET_dom_sf"/>
</dbReference>
<keyword evidence="2 4" id="KW-0863">Zinc-finger</keyword>
<evidence type="ECO:0000256" key="3">
    <source>
        <dbReference type="ARBA" id="ARBA00022833"/>
    </source>
</evidence>
<dbReference type="Gene3D" id="2.170.270.10">
    <property type="entry name" value="SET domain"/>
    <property type="match status" value="1"/>
</dbReference>
<dbReference type="GO" id="GO:0008270">
    <property type="term" value="F:zinc ion binding"/>
    <property type="evidence" value="ECO:0007669"/>
    <property type="project" value="UniProtKB-KW"/>
</dbReference>
<protein>
    <recommendedName>
        <fullName evidence="5">MYND-type domain-containing protein</fullName>
    </recommendedName>
</protein>
<dbReference type="SUPFAM" id="SSF82199">
    <property type="entry name" value="SET domain"/>
    <property type="match status" value="1"/>
</dbReference>